<keyword evidence="5" id="KW-0479">Metal-binding</keyword>
<comment type="similarity">
    <text evidence="9">Belongs to the phosphofructokinase type A (PFKA) family.</text>
</comment>
<evidence type="ECO:0000256" key="3">
    <source>
        <dbReference type="ARBA" id="ARBA00022490"/>
    </source>
</evidence>
<dbReference type="InterPro" id="IPR000023">
    <property type="entry name" value="Phosphofructokinase_dom"/>
</dbReference>
<dbReference type="PANTHER" id="PTHR13697:SF52">
    <property type="entry name" value="ATP-DEPENDENT 6-PHOSPHOFRUCTOKINASE 3"/>
    <property type="match status" value="1"/>
</dbReference>
<dbReference type="PIRSF" id="PIRSF000532">
    <property type="entry name" value="ATP_PFK_prok"/>
    <property type="match status" value="1"/>
</dbReference>
<protein>
    <submittedName>
        <fullName evidence="11">6-phosphofructokinase</fullName>
    </submittedName>
</protein>
<dbReference type="Pfam" id="PF00365">
    <property type="entry name" value="PFK"/>
    <property type="match status" value="1"/>
</dbReference>
<evidence type="ECO:0000256" key="8">
    <source>
        <dbReference type="ARBA" id="ARBA00023152"/>
    </source>
</evidence>
<evidence type="ECO:0000256" key="9">
    <source>
        <dbReference type="ARBA" id="ARBA00038478"/>
    </source>
</evidence>
<dbReference type="InterPro" id="IPR015912">
    <property type="entry name" value="Phosphofructokinase_CS"/>
</dbReference>
<name>A0ABW7MR98_9FLAO</name>
<keyword evidence="3" id="KW-0963">Cytoplasm</keyword>
<evidence type="ECO:0000256" key="5">
    <source>
        <dbReference type="ARBA" id="ARBA00022723"/>
    </source>
</evidence>
<proteinExistence type="inferred from homology"/>
<evidence type="ECO:0000259" key="10">
    <source>
        <dbReference type="Pfam" id="PF00365"/>
    </source>
</evidence>
<evidence type="ECO:0000313" key="12">
    <source>
        <dbReference type="Proteomes" id="UP001610104"/>
    </source>
</evidence>
<gene>
    <name evidence="11" type="ORF">V8G56_11305</name>
</gene>
<comment type="pathway">
    <text evidence="2">Carbohydrate degradation; glycolysis; D-glyceraldehyde 3-phosphate and glycerone phosphate from D-glucose: step 3/4.</text>
</comment>
<comment type="caution">
    <text evidence="11">The sequence shown here is derived from an EMBL/GenBank/DDBJ whole genome shotgun (WGS) entry which is preliminary data.</text>
</comment>
<evidence type="ECO:0000256" key="6">
    <source>
        <dbReference type="ARBA" id="ARBA00022777"/>
    </source>
</evidence>
<dbReference type="Gene3D" id="3.40.50.450">
    <property type="match status" value="1"/>
</dbReference>
<dbReference type="Gene3D" id="3.40.50.460">
    <property type="entry name" value="Phosphofructokinase domain"/>
    <property type="match status" value="1"/>
</dbReference>
<organism evidence="11 12">
    <name type="scientific">Gaetbulibacter aquiaggeris</name>
    <dbReference type="NCBI Taxonomy" id="1735373"/>
    <lineage>
        <taxon>Bacteria</taxon>
        <taxon>Pseudomonadati</taxon>
        <taxon>Bacteroidota</taxon>
        <taxon>Flavobacteriia</taxon>
        <taxon>Flavobacteriales</taxon>
        <taxon>Flavobacteriaceae</taxon>
        <taxon>Gaetbulibacter</taxon>
    </lineage>
</organism>
<dbReference type="InterPro" id="IPR012003">
    <property type="entry name" value="ATP_PFK_prok-type"/>
</dbReference>
<accession>A0ABW7MR98</accession>
<keyword evidence="8" id="KW-0324">Glycolysis</keyword>
<dbReference type="Proteomes" id="UP001610104">
    <property type="component" value="Unassembled WGS sequence"/>
</dbReference>
<dbReference type="RefSeq" id="WP_395438564.1">
    <property type="nucleotide sequence ID" value="NZ_JBAWKC010000003.1"/>
</dbReference>
<evidence type="ECO:0000256" key="7">
    <source>
        <dbReference type="ARBA" id="ARBA00022842"/>
    </source>
</evidence>
<dbReference type="PRINTS" id="PR00476">
    <property type="entry name" value="PHFRCTKINASE"/>
</dbReference>
<keyword evidence="7" id="KW-0460">Magnesium</keyword>
<dbReference type="PANTHER" id="PTHR13697">
    <property type="entry name" value="PHOSPHOFRUCTOKINASE"/>
    <property type="match status" value="1"/>
</dbReference>
<dbReference type="NCBIfam" id="NF002872">
    <property type="entry name" value="PRK03202.1"/>
    <property type="match status" value="1"/>
</dbReference>
<evidence type="ECO:0000256" key="1">
    <source>
        <dbReference type="ARBA" id="ARBA00001946"/>
    </source>
</evidence>
<feature type="domain" description="Phosphofructokinase" evidence="10">
    <location>
        <begin position="4"/>
        <end position="305"/>
    </location>
</feature>
<dbReference type="SUPFAM" id="SSF53784">
    <property type="entry name" value="Phosphofructokinase"/>
    <property type="match status" value="1"/>
</dbReference>
<dbReference type="InterPro" id="IPR035966">
    <property type="entry name" value="PKF_sf"/>
</dbReference>
<dbReference type="EMBL" id="JBAWKC010000003">
    <property type="protein sequence ID" value="MFH6769327.1"/>
    <property type="molecule type" value="Genomic_DNA"/>
</dbReference>
<comment type="cofactor">
    <cofactor evidence="1">
        <name>Mg(2+)</name>
        <dbReference type="ChEBI" id="CHEBI:18420"/>
    </cofactor>
</comment>
<keyword evidence="4" id="KW-0808">Transferase</keyword>
<keyword evidence="12" id="KW-1185">Reference proteome</keyword>
<evidence type="ECO:0000313" key="11">
    <source>
        <dbReference type="EMBL" id="MFH6769327.1"/>
    </source>
</evidence>
<evidence type="ECO:0000256" key="2">
    <source>
        <dbReference type="ARBA" id="ARBA00004679"/>
    </source>
</evidence>
<dbReference type="InterPro" id="IPR022953">
    <property type="entry name" value="ATP_PFK"/>
</dbReference>
<reference evidence="11 12" key="1">
    <citation type="submission" date="2024-02" db="EMBL/GenBank/DDBJ databases">
        <title>A Gaetbulibacter species isolated from tidal flats and genomic insights of their niches.</title>
        <authorList>
            <person name="Ye Y."/>
        </authorList>
    </citation>
    <scope>NUCLEOTIDE SEQUENCE [LARGE SCALE GENOMIC DNA]</scope>
    <source>
        <strain evidence="11 12">KEM-8</strain>
    </source>
</reference>
<sequence>MKQRILIVNSGGDCPGMNAVIRAIVKRASQESNWEIIGSINGFDGFLSEPLEIMPLTKERVEGIHIQGGTILRTNNKRNPFFYPVKQADGTMLNEDVSDKLIYNLKVFGFEAIIHIGGNESHKISLKLSQKGINIVAIPKTINNDLASTDYSFGFQTAAQVATEAVDKLVTTANSHNRVLILEVMGRNAGWIALHAAIAGGADVCLIPEIPFCMDKVLKKLKSRYSPDGRGFANIVVAEGAYFKDNKAEIGSGSITHKIVDILKEINFEADIRETILGHLQRGGTPNAFDRILATELGVKAFELVKEKKFGTMAIHKNSELANIDLKEVIDQYNKVDLSHNLIHTAKGIGISFGD</sequence>
<dbReference type="PROSITE" id="PS00433">
    <property type="entry name" value="PHOSPHOFRUCTOKINASE"/>
    <property type="match status" value="1"/>
</dbReference>
<evidence type="ECO:0000256" key="4">
    <source>
        <dbReference type="ARBA" id="ARBA00022679"/>
    </source>
</evidence>
<keyword evidence="6" id="KW-0418">Kinase</keyword>